<sequence>MDHALSNKWWELVFRVVKDLDEGNVPYSFDASTSLFVHGIEDFEMDDLDIMIQWDYFEIPPGYFKNIILVQ</sequence>
<evidence type="ECO:0000313" key="2">
    <source>
        <dbReference type="Proteomes" id="UP000187172"/>
    </source>
</evidence>
<protein>
    <submittedName>
        <fullName evidence="1">Uncharacterized protein</fullName>
    </submittedName>
</protein>
<dbReference type="EMBL" id="MRTP01000020">
    <property type="protein sequence ID" value="OMF46866.1"/>
    <property type="molecule type" value="Genomic_DNA"/>
</dbReference>
<dbReference type="Proteomes" id="UP000187172">
    <property type="component" value="Unassembled WGS sequence"/>
</dbReference>
<dbReference type="RefSeq" id="WP_076176565.1">
    <property type="nucleotide sequence ID" value="NZ_MRTP01000020.1"/>
</dbReference>
<reference evidence="1 2" key="1">
    <citation type="submission" date="2016-11" db="EMBL/GenBank/DDBJ databases">
        <title>Paenibacillus species isolates.</title>
        <authorList>
            <person name="Beno S.M."/>
        </authorList>
    </citation>
    <scope>NUCLEOTIDE SEQUENCE [LARGE SCALE GENOMIC DNA]</scope>
    <source>
        <strain evidence="1 2">FSL R5-0378</strain>
    </source>
</reference>
<name>A0A1R1E4X3_9BACL</name>
<accession>A0A1R1E4X3</accession>
<proteinExistence type="predicted"/>
<organism evidence="1 2">
    <name type="scientific">Paenibacillus rhizosphaerae</name>
    <dbReference type="NCBI Taxonomy" id="297318"/>
    <lineage>
        <taxon>Bacteria</taxon>
        <taxon>Bacillati</taxon>
        <taxon>Bacillota</taxon>
        <taxon>Bacilli</taxon>
        <taxon>Bacillales</taxon>
        <taxon>Paenibacillaceae</taxon>
        <taxon>Paenibacillus</taxon>
    </lineage>
</organism>
<keyword evidence="2" id="KW-1185">Reference proteome</keyword>
<dbReference type="Gene3D" id="3.30.460.40">
    <property type="match status" value="1"/>
</dbReference>
<evidence type="ECO:0000313" key="1">
    <source>
        <dbReference type="EMBL" id="OMF46866.1"/>
    </source>
</evidence>
<dbReference type="AlphaFoldDB" id="A0A1R1E4X3"/>
<gene>
    <name evidence="1" type="ORF">BK138_32740</name>
</gene>
<comment type="caution">
    <text evidence="1">The sequence shown here is derived from an EMBL/GenBank/DDBJ whole genome shotgun (WGS) entry which is preliminary data.</text>
</comment>